<organism evidence="1">
    <name type="scientific">Myoviridae sp. ctKkB1</name>
    <dbReference type="NCBI Taxonomy" id="2825081"/>
    <lineage>
        <taxon>Viruses</taxon>
        <taxon>Duplodnaviria</taxon>
        <taxon>Heunggongvirae</taxon>
        <taxon>Uroviricota</taxon>
        <taxon>Caudoviricetes</taxon>
    </lineage>
</organism>
<sequence length="143" mass="15803">MNAIICETKERRVPLTIGGKTYNVALTLNCIEQLQERYGELENVFGASSEVKQLKWILAVLINDAVDAYNDDHDVKLEHVTESYIGRKIDIGNISEYTDVLMQTFGVSLPTAEELPEDDELNAAVDAVAEAAGLEETKNSQAE</sequence>
<evidence type="ECO:0000313" key="1">
    <source>
        <dbReference type="EMBL" id="DAG01615.1"/>
    </source>
</evidence>
<reference evidence="1" key="1">
    <citation type="journal article" date="2021" name="Proc. Natl. Acad. Sci. U.S.A.">
        <title>A Catalog of Tens of Thousands of Viruses from Human Metagenomes Reveals Hidden Associations with Chronic Diseases.</title>
        <authorList>
            <person name="Tisza M.J."/>
            <person name="Buck C.B."/>
        </authorList>
    </citation>
    <scope>NUCLEOTIDE SEQUENCE</scope>
    <source>
        <strain evidence="1">CtKkB1</strain>
    </source>
</reference>
<protein>
    <submittedName>
        <fullName evidence="1">Tail tube protein</fullName>
    </submittedName>
</protein>
<name>A0A8S5V4S7_9CAUD</name>
<dbReference type="EMBL" id="BK016195">
    <property type="protein sequence ID" value="DAG01615.1"/>
    <property type="molecule type" value="Genomic_DNA"/>
</dbReference>
<proteinExistence type="predicted"/>
<accession>A0A8S5V4S7</accession>